<proteinExistence type="predicted"/>
<dbReference type="PROSITE" id="PS51186">
    <property type="entry name" value="GNAT"/>
    <property type="match status" value="1"/>
</dbReference>
<gene>
    <name evidence="2" type="ORF">GCM10023340_00960</name>
</gene>
<protein>
    <submittedName>
        <fullName evidence="2">GNAT family N-acetyltransferase</fullName>
    </submittedName>
</protein>
<evidence type="ECO:0000259" key="1">
    <source>
        <dbReference type="PROSITE" id="PS51186"/>
    </source>
</evidence>
<feature type="domain" description="N-acetyltransferase" evidence="1">
    <location>
        <begin position="21"/>
        <end position="182"/>
    </location>
</feature>
<dbReference type="Pfam" id="PF00583">
    <property type="entry name" value="Acetyltransf_1"/>
    <property type="match status" value="1"/>
</dbReference>
<dbReference type="Proteomes" id="UP001500221">
    <property type="component" value="Unassembled WGS sequence"/>
</dbReference>
<dbReference type="SUPFAM" id="SSF55729">
    <property type="entry name" value="Acyl-CoA N-acyltransferases (Nat)"/>
    <property type="match status" value="1"/>
</dbReference>
<dbReference type="EMBL" id="BAABKG010000001">
    <property type="protein sequence ID" value="GAA5140587.1"/>
    <property type="molecule type" value="Genomic_DNA"/>
</dbReference>
<dbReference type="CDD" id="cd04301">
    <property type="entry name" value="NAT_SF"/>
    <property type="match status" value="1"/>
</dbReference>
<comment type="caution">
    <text evidence="2">The sequence shown here is derived from an EMBL/GenBank/DDBJ whole genome shotgun (WGS) entry which is preliminary data.</text>
</comment>
<name>A0ABP9P5A6_9ACTN</name>
<reference evidence="3" key="1">
    <citation type="journal article" date="2019" name="Int. J. Syst. Evol. Microbiol.">
        <title>The Global Catalogue of Microorganisms (GCM) 10K type strain sequencing project: providing services to taxonomists for standard genome sequencing and annotation.</title>
        <authorList>
            <consortium name="The Broad Institute Genomics Platform"/>
            <consortium name="The Broad Institute Genome Sequencing Center for Infectious Disease"/>
            <person name="Wu L."/>
            <person name="Ma J."/>
        </authorList>
    </citation>
    <scope>NUCLEOTIDE SEQUENCE [LARGE SCALE GENOMIC DNA]</scope>
    <source>
        <strain evidence="3">JCM 18459</strain>
    </source>
</reference>
<dbReference type="Gene3D" id="3.40.630.30">
    <property type="match status" value="1"/>
</dbReference>
<sequence>MTRRTVPLTVDRLALLDDGVLPCAGCVRWELDAVRHARVASDGDAVRATKQEWLSTVLREWGSCGRVVLVDDEPVGLACYAPPAFYPGAAAHPTAPVSADAVLLAALHVAPAHRGGGLARLLVQGVVRDLVTRGGVRALEAFATTRTPARGGCLLPQELLARVGFRTHRAHPTTPRMRMEVRSVSVWRDEVEAALERLVDAVRPGVPAPSVNRSQPVKASRSFSSAALGLAPTMDFTTSPPW</sequence>
<evidence type="ECO:0000313" key="3">
    <source>
        <dbReference type="Proteomes" id="UP001500221"/>
    </source>
</evidence>
<accession>A0ABP9P5A6</accession>
<dbReference type="InterPro" id="IPR016181">
    <property type="entry name" value="Acyl_CoA_acyltransferase"/>
</dbReference>
<evidence type="ECO:0000313" key="2">
    <source>
        <dbReference type="EMBL" id="GAA5140587.1"/>
    </source>
</evidence>
<dbReference type="InterPro" id="IPR000182">
    <property type="entry name" value="GNAT_dom"/>
</dbReference>
<organism evidence="2 3">
    <name type="scientific">Nocardioides marinquilinus</name>
    <dbReference type="NCBI Taxonomy" id="1210400"/>
    <lineage>
        <taxon>Bacteria</taxon>
        <taxon>Bacillati</taxon>
        <taxon>Actinomycetota</taxon>
        <taxon>Actinomycetes</taxon>
        <taxon>Propionibacteriales</taxon>
        <taxon>Nocardioidaceae</taxon>
        <taxon>Nocardioides</taxon>
    </lineage>
</organism>
<keyword evidence="3" id="KW-1185">Reference proteome</keyword>
<dbReference type="RefSeq" id="WP_345453186.1">
    <property type="nucleotide sequence ID" value="NZ_BAABKG010000001.1"/>
</dbReference>